<keyword evidence="1" id="KW-0732">Signal</keyword>
<evidence type="ECO:0000256" key="1">
    <source>
        <dbReference type="SAM" id="SignalP"/>
    </source>
</evidence>
<dbReference type="EMBL" id="LC066374">
    <property type="protein sequence ID" value="BAT27126.1"/>
    <property type="molecule type" value="Genomic_DNA"/>
</dbReference>
<accession>A0A0P0YZK3</accession>
<sequence length="115" mass="11903">MKTAIATAAIALFAFGAAQAEELKPLAGKTIDLGGVKGAAYYTVEGEDFRVVTTLQAGETGSPLRFVSTLSDGETLTVQVPSRNGGTTEDLMITRTGDVLDVSPKADLRAAASLR</sequence>
<protein>
    <submittedName>
        <fullName evidence="2">Uncharacterized protein</fullName>
    </submittedName>
</protein>
<name>A0A0P0YZK3_9HYPH</name>
<dbReference type="RefSeq" id="WP_024352294.1">
    <property type="nucleotide sequence ID" value="NZ_BBWN01000016.1"/>
</dbReference>
<organism evidence="2">
    <name type="scientific">Aurantimonas coralicida</name>
    <dbReference type="NCBI Taxonomy" id="182270"/>
    <lineage>
        <taxon>Bacteria</taxon>
        <taxon>Pseudomonadati</taxon>
        <taxon>Pseudomonadota</taxon>
        <taxon>Alphaproteobacteria</taxon>
        <taxon>Hyphomicrobiales</taxon>
        <taxon>Aurantimonadaceae</taxon>
        <taxon>Aurantimonas</taxon>
    </lineage>
</organism>
<feature type="chain" id="PRO_5006057923" evidence="1">
    <location>
        <begin position="21"/>
        <end position="115"/>
    </location>
</feature>
<reference evidence="2" key="1">
    <citation type="journal article" date="2015" name="Proc. Natl. Acad. Sci. U.S.A.">
        <title>Bacterial clade with the ribosomal RNA operon on a small plasmid rather than the chromosome.</title>
        <authorList>
            <person name="Anda M."/>
            <person name="Ohtsubo Y."/>
            <person name="Okubo T."/>
            <person name="Sugawara M."/>
            <person name="Nagata Y."/>
            <person name="Tsuda M."/>
            <person name="Minamisawa K."/>
            <person name="Mitsui H."/>
        </authorList>
    </citation>
    <scope>NUCLEOTIDE SEQUENCE</scope>
    <source>
        <strain evidence="2">DSM 14790</strain>
    </source>
</reference>
<dbReference type="AlphaFoldDB" id="A0A0P0YZK3"/>
<evidence type="ECO:0000313" key="2">
    <source>
        <dbReference type="EMBL" id="BAT27126.1"/>
    </source>
</evidence>
<proteinExistence type="predicted"/>
<feature type="signal peptide" evidence="1">
    <location>
        <begin position="1"/>
        <end position="20"/>
    </location>
</feature>